<dbReference type="SUPFAM" id="SSF53098">
    <property type="entry name" value="Ribonuclease H-like"/>
    <property type="match status" value="1"/>
</dbReference>
<name>A0A388LHC7_CHABU</name>
<evidence type="ECO:0000256" key="1">
    <source>
        <dbReference type="SAM" id="MobiDB-lite"/>
    </source>
</evidence>
<keyword evidence="4" id="KW-1185">Reference proteome</keyword>
<dbReference type="Pfam" id="PF04937">
    <property type="entry name" value="DUF659"/>
    <property type="match status" value="1"/>
</dbReference>
<feature type="compositionally biased region" description="Basic and acidic residues" evidence="1">
    <location>
        <begin position="71"/>
        <end position="90"/>
    </location>
</feature>
<feature type="compositionally biased region" description="Basic and acidic residues" evidence="1">
    <location>
        <begin position="99"/>
        <end position="108"/>
    </location>
</feature>
<evidence type="ECO:0000313" key="3">
    <source>
        <dbReference type="EMBL" id="GBG81677.1"/>
    </source>
</evidence>
<evidence type="ECO:0000313" key="4">
    <source>
        <dbReference type="Proteomes" id="UP000265515"/>
    </source>
</evidence>
<evidence type="ECO:0000259" key="2">
    <source>
        <dbReference type="Pfam" id="PF04937"/>
    </source>
</evidence>
<dbReference type="EMBL" id="BFEA01000382">
    <property type="protein sequence ID" value="GBG81677.1"/>
    <property type="molecule type" value="Genomic_DNA"/>
</dbReference>
<proteinExistence type="predicted"/>
<feature type="compositionally biased region" description="Basic and acidic residues" evidence="1">
    <location>
        <begin position="121"/>
        <end position="138"/>
    </location>
</feature>
<dbReference type="AlphaFoldDB" id="A0A388LHC7"/>
<protein>
    <recommendedName>
        <fullName evidence="2">DUF659 domain-containing protein</fullName>
    </recommendedName>
</protein>
<reference evidence="3 4" key="1">
    <citation type="journal article" date="2018" name="Cell">
        <title>The Chara Genome: Secondary Complexity and Implications for Plant Terrestrialization.</title>
        <authorList>
            <person name="Nishiyama T."/>
            <person name="Sakayama H."/>
            <person name="Vries J.D."/>
            <person name="Buschmann H."/>
            <person name="Saint-Marcoux D."/>
            <person name="Ullrich K.K."/>
            <person name="Haas F.B."/>
            <person name="Vanderstraeten L."/>
            <person name="Becker D."/>
            <person name="Lang D."/>
            <person name="Vosolsobe S."/>
            <person name="Rombauts S."/>
            <person name="Wilhelmsson P.K.I."/>
            <person name="Janitza P."/>
            <person name="Kern R."/>
            <person name="Heyl A."/>
            <person name="Rumpler F."/>
            <person name="Villalobos L.I.A.C."/>
            <person name="Clay J.M."/>
            <person name="Skokan R."/>
            <person name="Toyoda A."/>
            <person name="Suzuki Y."/>
            <person name="Kagoshima H."/>
            <person name="Schijlen E."/>
            <person name="Tajeshwar N."/>
            <person name="Catarino B."/>
            <person name="Hetherington A.J."/>
            <person name="Saltykova A."/>
            <person name="Bonnot C."/>
            <person name="Breuninger H."/>
            <person name="Symeonidi A."/>
            <person name="Radhakrishnan G.V."/>
            <person name="Van Nieuwerburgh F."/>
            <person name="Deforce D."/>
            <person name="Chang C."/>
            <person name="Karol K.G."/>
            <person name="Hedrich R."/>
            <person name="Ulvskov P."/>
            <person name="Glockner G."/>
            <person name="Delwiche C.F."/>
            <person name="Petrasek J."/>
            <person name="Van de Peer Y."/>
            <person name="Friml J."/>
            <person name="Beilby M."/>
            <person name="Dolan L."/>
            <person name="Kohara Y."/>
            <person name="Sugano S."/>
            <person name="Fujiyama A."/>
            <person name="Delaux P.-M."/>
            <person name="Quint M."/>
            <person name="TheiBen G."/>
            <person name="Hagemann M."/>
            <person name="Harholt J."/>
            <person name="Dunand C."/>
            <person name="Zachgo S."/>
            <person name="Langdale J."/>
            <person name="Maumus F."/>
            <person name="Straeten D.V.D."/>
            <person name="Gould S.B."/>
            <person name="Rensing S.A."/>
        </authorList>
    </citation>
    <scope>NUCLEOTIDE SEQUENCE [LARGE SCALE GENOMIC DNA]</scope>
    <source>
        <strain evidence="3 4">S276</strain>
    </source>
</reference>
<accession>A0A388LHC7</accession>
<sequence>MVEIWNKTKYGFDPSHARKIVDFLKSRGLRDNRCGSGREPAGNEEFEDSEEERKAVEGGDDDGESDGEDMEVWREVERARGKLRKEKAVDEDSTPDEDAAVHDDDKGADLGASLDGGLMGDGRRGQEGAARAMKEVAGSKKRKRKAKMTTTEARSAPSQPKESRWWYVSGIPFEAARRPEYHRIRKKLLECPPYAHPALPTHRVISCEGIPQQQRVVADMVAAIRRDIEATGATIREDGGKSITSDQIVNFLAAGPTGAYLFRTVQRDGAVQETAEAIVEQWKDVFDKFGVEKVNAICTDFASAYVAASKLLAQEEVKYSRITWLPCAVHICNLLLSDIAKDGRDGSLGKREETIIRARAVVCFIREHGAAMSLYRRFSAAHPSSASAAAGGSSSTPPSSQRRGRELVYPVQTRFATHYLMLERLLDRRRALEALMMSDDWLRTAWRRSIFLQARWVRHQVQYAPFWEHVEDIVGLMTPVMQLLRRLDRGGHVMTRMWSWGFVMVDRVARASLNRTSKDELHIVVQACQARVAHMLEPAHCMAHLLNPRQRSITFCGAARRIDHKRILANESLRYLRQ</sequence>
<gene>
    <name evidence="3" type="ORF">CBR_g32672</name>
</gene>
<feature type="region of interest" description="Disordered" evidence="1">
    <location>
        <begin position="385"/>
        <end position="405"/>
    </location>
</feature>
<comment type="caution">
    <text evidence="3">The sequence shown here is derived from an EMBL/GenBank/DDBJ whole genome shotgun (WGS) entry which is preliminary data.</text>
</comment>
<dbReference type="InterPro" id="IPR012337">
    <property type="entry name" value="RNaseH-like_sf"/>
</dbReference>
<dbReference type="Gramene" id="GBG81677">
    <property type="protein sequence ID" value="GBG81677"/>
    <property type="gene ID" value="CBR_g32672"/>
</dbReference>
<feature type="compositionally biased region" description="Low complexity" evidence="1">
    <location>
        <begin position="385"/>
        <end position="400"/>
    </location>
</feature>
<dbReference type="PANTHER" id="PTHR32166">
    <property type="entry name" value="OSJNBA0013A04.12 PROTEIN"/>
    <property type="match status" value="1"/>
</dbReference>
<organism evidence="3 4">
    <name type="scientific">Chara braunii</name>
    <name type="common">Braun's stonewort</name>
    <dbReference type="NCBI Taxonomy" id="69332"/>
    <lineage>
        <taxon>Eukaryota</taxon>
        <taxon>Viridiplantae</taxon>
        <taxon>Streptophyta</taxon>
        <taxon>Charophyceae</taxon>
        <taxon>Charales</taxon>
        <taxon>Characeae</taxon>
        <taxon>Chara</taxon>
    </lineage>
</organism>
<dbReference type="Proteomes" id="UP000265515">
    <property type="component" value="Unassembled WGS sequence"/>
</dbReference>
<dbReference type="OMA" id="VEDAIMI"/>
<feature type="domain" description="DUF659" evidence="2">
    <location>
        <begin position="213"/>
        <end position="359"/>
    </location>
</feature>
<dbReference type="InterPro" id="IPR007021">
    <property type="entry name" value="DUF659"/>
</dbReference>
<dbReference type="PANTHER" id="PTHR32166:SF123">
    <property type="entry name" value="BED-TYPE DOMAIN-CONTAINING PROTEIN"/>
    <property type="match status" value="1"/>
</dbReference>
<feature type="region of interest" description="Disordered" evidence="1">
    <location>
        <begin position="29"/>
        <end position="160"/>
    </location>
</feature>
<feature type="compositionally biased region" description="Acidic residues" evidence="1">
    <location>
        <begin position="58"/>
        <end position="70"/>
    </location>
</feature>